<dbReference type="EMBL" id="JASBWS010000034">
    <property type="protein sequence ID" value="KAJ9108026.1"/>
    <property type="molecule type" value="Genomic_DNA"/>
</dbReference>
<gene>
    <name evidence="1" type="ORF">QFC20_003595</name>
</gene>
<organism evidence="1 2">
    <name type="scientific">Naganishia adeliensis</name>
    <dbReference type="NCBI Taxonomy" id="92952"/>
    <lineage>
        <taxon>Eukaryota</taxon>
        <taxon>Fungi</taxon>
        <taxon>Dikarya</taxon>
        <taxon>Basidiomycota</taxon>
        <taxon>Agaricomycotina</taxon>
        <taxon>Tremellomycetes</taxon>
        <taxon>Filobasidiales</taxon>
        <taxon>Filobasidiaceae</taxon>
        <taxon>Naganishia</taxon>
    </lineage>
</organism>
<reference evidence="1" key="1">
    <citation type="submission" date="2023-04" db="EMBL/GenBank/DDBJ databases">
        <title>Draft Genome sequencing of Naganishia species isolated from polar environments using Oxford Nanopore Technology.</title>
        <authorList>
            <person name="Leo P."/>
            <person name="Venkateswaran K."/>
        </authorList>
    </citation>
    <scope>NUCLEOTIDE SEQUENCE</scope>
    <source>
        <strain evidence="1">MNA-CCFEE 5262</strain>
    </source>
</reference>
<evidence type="ECO:0000313" key="2">
    <source>
        <dbReference type="Proteomes" id="UP001230649"/>
    </source>
</evidence>
<evidence type="ECO:0000313" key="1">
    <source>
        <dbReference type="EMBL" id="KAJ9108026.1"/>
    </source>
</evidence>
<comment type="caution">
    <text evidence="1">The sequence shown here is derived from an EMBL/GenBank/DDBJ whole genome shotgun (WGS) entry which is preliminary data.</text>
</comment>
<name>A0ACC2WB04_9TREE</name>
<protein>
    <submittedName>
        <fullName evidence="1">Uncharacterized protein</fullName>
    </submittedName>
</protein>
<accession>A0ACC2WB04</accession>
<dbReference type="Proteomes" id="UP001230649">
    <property type="component" value="Unassembled WGS sequence"/>
</dbReference>
<sequence>MTNAFVYDLALLFWRIVINVFFREIRPRSAFNIPKTGPTIFVVAPHHNQFLDPLLVASEIRKESGRRVAYLAAAKSMQRPVIGFFARLLDAVPVSRAADAAKSGLGHVFIDPNDPLKVHGVNSSFIKQCMVRGQIVLPKEVGYATGEIAEVVSDTELRLSREFITTGKGGASDVKATGKVIAACQEAKEQGKKGLAYKVLPHVNQYEVYGAVFKRLNENGAIGIFPEGGSHDRPDLLPLKAGVSVMALGAMSANSNLNIKLVPVGLSYFHPHKFRSRAVVEFGAPIDIPRDLVGMYEKGGLSKREACGKLLEMVHDGLKAVTIRTPDFDTLMVVQAGRRLYKTPGQHWTLGQVVELNKRFIEAYLHYQDEPRIMALRDKIATYNRRLRDLGLRDHQVERATSPRRLRNAALLLYRTGLLLAWAVLALPGVVTHAPIFIPAKIVSKIKAKEALAASTVKLEGRDILATWKVLFSIVATPLLYTIYAIIASVIAYKKNAPPVVLHWMPVWIFVGMPFLAMSSLKFGEAGMDVFKSLRPLFLSLLPGAQKELEDIKQTREALANEMSELINEFGPQLWVNFNQSSLRPNATVPQTGEQPGLMYRKGQAADSSVLSHPMLWLDERIFGKSHLFLAPVLSNLSFIGWSRSAVKGPSAWNAKYARSDGETEPGSPHMSDGEELGDEDVDYDDVLAIIDRKKLRNGGRDRSRSNPVRRRRKNTEGESEGVISTDGSYTSLDKLPETVLDAQQDAAEGLHQRKPAARRHSRGESLEGNVTVAHLRDATRRGSGTFEEVTADLNKEVEEQWRKEGKGE</sequence>
<proteinExistence type="predicted"/>
<keyword evidence="2" id="KW-1185">Reference proteome</keyword>